<organism evidence="2 3">
    <name type="scientific">Salinisphaera dokdonensis CL-ES53</name>
    <dbReference type="NCBI Taxonomy" id="1304272"/>
    <lineage>
        <taxon>Bacteria</taxon>
        <taxon>Pseudomonadati</taxon>
        <taxon>Pseudomonadota</taxon>
        <taxon>Gammaproteobacteria</taxon>
        <taxon>Salinisphaerales</taxon>
        <taxon>Salinisphaeraceae</taxon>
        <taxon>Salinisphaera</taxon>
    </lineage>
</organism>
<evidence type="ECO:0000313" key="2">
    <source>
        <dbReference type="EMBL" id="MES1929527.1"/>
    </source>
</evidence>
<evidence type="ECO:0000313" key="3">
    <source>
        <dbReference type="Proteomes" id="UP001460888"/>
    </source>
</evidence>
<dbReference type="SUPFAM" id="SSF51735">
    <property type="entry name" value="NAD(P)-binding Rossmann-fold domains"/>
    <property type="match status" value="1"/>
</dbReference>
<keyword evidence="3" id="KW-1185">Reference proteome</keyword>
<evidence type="ECO:0000256" key="1">
    <source>
        <dbReference type="RuleBase" id="RU000363"/>
    </source>
</evidence>
<dbReference type="InterPro" id="IPR002347">
    <property type="entry name" value="SDR_fam"/>
</dbReference>
<proteinExistence type="inferred from homology"/>
<dbReference type="PANTHER" id="PTHR44656">
    <property type="entry name" value="DEHYDROGENASE/REDUCTASE SDR FAMILY MEMBER 12"/>
    <property type="match status" value="1"/>
</dbReference>
<dbReference type="PRINTS" id="PR00080">
    <property type="entry name" value="SDRFAMILY"/>
</dbReference>
<protein>
    <submittedName>
        <fullName evidence="2">Protein CdfA</fullName>
    </submittedName>
</protein>
<dbReference type="SUPFAM" id="SSF55961">
    <property type="entry name" value="Bet v1-like"/>
    <property type="match status" value="1"/>
</dbReference>
<dbReference type="InterPro" id="IPR019587">
    <property type="entry name" value="Polyketide_cyclase/dehydratase"/>
</dbReference>
<dbReference type="InterPro" id="IPR023393">
    <property type="entry name" value="START-like_dom_sf"/>
</dbReference>
<dbReference type="PANTHER" id="PTHR44656:SF7">
    <property type="entry name" value="DEHYDROGENASE_REDUCTASE SDR FAMILY MEMBER 12"/>
    <property type="match status" value="1"/>
</dbReference>
<dbReference type="EMBL" id="APND01000003">
    <property type="protein sequence ID" value="MES1929527.1"/>
    <property type="molecule type" value="Genomic_DNA"/>
</dbReference>
<comment type="caution">
    <text evidence="2">The sequence shown here is derived from an EMBL/GenBank/DDBJ whole genome shotgun (WGS) entry which is preliminary data.</text>
</comment>
<name>A0ABV2B0V2_9GAMM</name>
<dbReference type="InterPro" id="IPR052992">
    <property type="entry name" value="SDR_member_12"/>
</dbReference>
<comment type="similarity">
    <text evidence="1">Belongs to the short-chain dehydrogenases/reductases (SDR) family.</text>
</comment>
<dbReference type="Gene3D" id="3.40.50.720">
    <property type="entry name" value="NAD(P)-binding Rossmann-like Domain"/>
    <property type="match status" value="1"/>
</dbReference>
<dbReference type="InterPro" id="IPR036291">
    <property type="entry name" value="NAD(P)-bd_dom_sf"/>
</dbReference>
<dbReference type="Proteomes" id="UP001460888">
    <property type="component" value="Unassembled WGS sequence"/>
</dbReference>
<dbReference type="Pfam" id="PF00106">
    <property type="entry name" value="adh_short"/>
    <property type="match status" value="1"/>
</dbReference>
<gene>
    <name evidence="2" type="ORF">SADO_09734</name>
</gene>
<dbReference type="Gene3D" id="3.30.530.20">
    <property type="match status" value="1"/>
</dbReference>
<accession>A0ABV2B0V2</accession>
<reference evidence="2 3" key="1">
    <citation type="submission" date="2013-03" db="EMBL/GenBank/DDBJ databases">
        <title>Salinisphaera dokdonensis CL-ES53 Genome Sequencing.</title>
        <authorList>
            <person name="Li C."/>
            <person name="Lai Q."/>
            <person name="Shao Z."/>
        </authorList>
    </citation>
    <scope>NUCLEOTIDE SEQUENCE [LARGE SCALE GENOMIC DNA]</scope>
    <source>
        <strain evidence="2 3">CL-ES53</strain>
    </source>
</reference>
<dbReference type="RefSeq" id="WP_353111038.1">
    <property type="nucleotide sequence ID" value="NZ_APND01000003.1"/>
</dbReference>
<sequence>MIRLHETVRVARSAADCYRYLLDFSTCEQWDPGVYRAAKITPGTPAVGSEFDVTVSLFGRRSTLRYRITALEADTRIELEMHGNGIRSTETIAISSGASGGAEIDYRADFQLSGVLRLSQTVARPLFKRVGRKAVAGLADALTIKSEPPRQSWPSYAADRSMILAAPTFTERGYLALDDKSHSEFMDDRVVVVTGATSGIGEAIACEYARLGATVVLVGRDADKLAASRQAVHDFAGGDIARIHTEQADLVDVAQTRALGERLAAQFPHIDVLVNNAGAMFDTHALTDDGFERTLAINLVAPFVLTETLMGTLIAAGGRVVNMSSGGMYLQPLVLGDLNFEKSSYSANNAYARAKRGLVAVTRHWARRYGDAGVQFNAMHPGWAATPGVTKSLPGFDKVMGRFLRDARMGADTAVWLGAAEAAKHCQGEFFLDRTPHPTAVLPNTQVRPSDAQALYGWLRNESDIPVHGFG</sequence>
<dbReference type="Pfam" id="PF10604">
    <property type="entry name" value="Polyketide_cyc2"/>
    <property type="match status" value="1"/>
</dbReference>
<dbReference type="PRINTS" id="PR00081">
    <property type="entry name" value="GDHRDH"/>
</dbReference>